<accession>A0A8J8B0F1</accession>
<feature type="transmembrane region" description="Helical" evidence="2">
    <location>
        <begin position="32"/>
        <end position="50"/>
    </location>
</feature>
<keyword evidence="2" id="KW-0472">Membrane</keyword>
<reference evidence="6" key="1">
    <citation type="submission" date="2021-04" db="EMBL/GenBank/DDBJ databases">
        <title>Sinoanaerobacter chloroacetimidivorans sp. nov., an obligate anaerobic bacterium isolated from anaerobic sludge.</title>
        <authorList>
            <person name="Bao Y."/>
        </authorList>
    </citation>
    <scope>NUCLEOTIDE SEQUENCE</scope>
    <source>
        <strain evidence="6">BAD-6</strain>
    </source>
</reference>
<feature type="domain" description="Multidrug resistance protein MdtA-like barrel-sandwich hybrid" evidence="3">
    <location>
        <begin position="87"/>
        <end position="207"/>
    </location>
</feature>
<dbReference type="Gene3D" id="2.40.50.100">
    <property type="match status" value="1"/>
</dbReference>
<comment type="caution">
    <text evidence="6">The sequence shown here is derived from an EMBL/GenBank/DDBJ whole genome shotgun (WGS) entry which is preliminary data.</text>
</comment>
<dbReference type="Gene3D" id="2.40.30.170">
    <property type="match status" value="1"/>
</dbReference>
<dbReference type="RefSeq" id="WP_227017245.1">
    <property type="nucleotide sequence ID" value="NZ_JAGSND010000002.1"/>
</dbReference>
<dbReference type="Proteomes" id="UP000675664">
    <property type="component" value="Unassembled WGS sequence"/>
</dbReference>
<dbReference type="InterPro" id="IPR058625">
    <property type="entry name" value="MdtA-like_BSH"/>
</dbReference>
<feature type="domain" description="YknX-like beta-barrel" evidence="5">
    <location>
        <begin position="222"/>
        <end position="298"/>
    </location>
</feature>
<evidence type="ECO:0000259" key="4">
    <source>
        <dbReference type="Pfam" id="PF25989"/>
    </source>
</evidence>
<keyword evidence="7" id="KW-1185">Reference proteome</keyword>
<name>A0A8J8B0F1_9FIRM</name>
<dbReference type="PANTHER" id="PTHR30469">
    <property type="entry name" value="MULTIDRUG RESISTANCE PROTEIN MDTA"/>
    <property type="match status" value="1"/>
</dbReference>
<evidence type="ECO:0000259" key="3">
    <source>
        <dbReference type="Pfam" id="PF25917"/>
    </source>
</evidence>
<dbReference type="InterPro" id="IPR058636">
    <property type="entry name" value="Beta-barrel_YknX"/>
</dbReference>
<dbReference type="GO" id="GO:1990281">
    <property type="term" value="C:efflux pump complex"/>
    <property type="evidence" value="ECO:0007669"/>
    <property type="project" value="TreeGrafter"/>
</dbReference>
<proteinExistence type="inferred from homology"/>
<evidence type="ECO:0000259" key="5">
    <source>
        <dbReference type="Pfam" id="PF25990"/>
    </source>
</evidence>
<dbReference type="AlphaFoldDB" id="A0A8J8B0F1"/>
<comment type="similarity">
    <text evidence="1">Belongs to the membrane fusion protein (MFP) (TC 8.A.1) family.</text>
</comment>
<dbReference type="PANTHER" id="PTHR30469:SF33">
    <property type="entry name" value="SLR1207 PROTEIN"/>
    <property type="match status" value="1"/>
</dbReference>
<dbReference type="InterPro" id="IPR058637">
    <property type="entry name" value="YknX-like_C"/>
</dbReference>
<organism evidence="6 7">
    <name type="scientific">Sinanaerobacter chloroacetimidivorans</name>
    <dbReference type="NCBI Taxonomy" id="2818044"/>
    <lineage>
        <taxon>Bacteria</taxon>
        <taxon>Bacillati</taxon>
        <taxon>Bacillota</taxon>
        <taxon>Clostridia</taxon>
        <taxon>Peptostreptococcales</taxon>
        <taxon>Anaerovoracaceae</taxon>
        <taxon>Sinanaerobacter</taxon>
    </lineage>
</organism>
<dbReference type="Pfam" id="PF25917">
    <property type="entry name" value="BSH_RND"/>
    <property type="match status" value="1"/>
</dbReference>
<evidence type="ECO:0000256" key="2">
    <source>
        <dbReference type="SAM" id="Phobius"/>
    </source>
</evidence>
<dbReference type="Pfam" id="PF25989">
    <property type="entry name" value="YknX_C"/>
    <property type="match status" value="1"/>
</dbReference>
<dbReference type="GO" id="GO:0015562">
    <property type="term" value="F:efflux transmembrane transporter activity"/>
    <property type="evidence" value="ECO:0007669"/>
    <property type="project" value="TreeGrafter"/>
</dbReference>
<evidence type="ECO:0000313" key="7">
    <source>
        <dbReference type="Proteomes" id="UP000675664"/>
    </source>
</evidence>
<feature type="domain" description="YknX-like C-terminal permuted SH3-like" evidence="4">
    <location>
        <begin position="306"/>
        <end position="376"/>
    </location>
</feature>
<dbReference type="SUPFAM" id="SSF111369">
    <property type="entry name" value="HlyD-like secretion proteins"/>
    <property type="match status" value="1"/>
</dbReference>
<dbReference type="InterPro" id="IPR006143">
    <property type="entry name" value="RND_pump_MFP"/>
</dbReference>
<gene>
    <name evidence="6" type="ORF">KCX82_04455</name>
</gene>
<dbReference type="NCBIfam" id="TIGR01730">
    <property type="entry name" value="RND_mfp"/>
    <property type="match status" value="1"/>
</dbReference>
<dbReference type="EMBL" id="JAGSND010000002">
    <property type="protein sequence ID" value="MBR0597114.1"/>
    <property type="molecule type" value="Genomic_DNA"/>
</dbReference>
<evidence type="ECO:0000256" key="1">
    <source>
        <dbReference type="ARBA" id="ARBA00009477"/>
    </source>
</evidence>
<evidence type="ECO:0000313" key="6">
    <source>
        <dbReference type="EMBL" id="MBR0597114.1"/>
    </source>
</evidence>
<keyword evidence="2" id="KW-1133">Transmembrane helix</keyword>
<dbReference type="Pfam" id="PF25990">
    <property type="entry name" value="Beta-barrel_YknX"/>
    <property type="match status" value="1"/>
</dbReference>
<keyword evidence="2" id="KW-0812">Transmembrane</keyword>
<reference evidence="6" key="2">
    <citation type="submission" date="2021-04" db="EMBL/GenBank/DDBJ databases">
        <authorList>
            <person name="Liu J."/>
        </authorList>
    </citation>
    <scope>NUCLEOTIDE SEQUENCE</scope>
    <source>
        <strain evidence="6">BAD-6</strain>
    </source>
</reference>
<dbReference type="Gene3D" id="2.40.420.20">
    <property type="match status" value="1"/>
</dbReference>
<protein>
    <submittedName>
        <fullName evidence="6">Efflux RND transporter periplasmic adaptor subunit</fullName>
    </submittedName>
</protein>
<sequence>MFLKKNKGTEIDGGTTEKVIKKRKKMSRKKKWILIITIVILLIAVLFAWSKTFSGGPQAPVVTTGTAEKMNIEEVVAIKGTIKGSESADVVSSLNYEIVSILVKEGDVVKKDQVIAVLDGEALENDYKKALSSLEESKFNYEASQLLYQEGAISKEQFIKAKNTYENDKITLDSYNVADKTNLKSPIAGTVTRVNVNLGRYANDTENSEPMFVIEDLDNLKMDVKISEYDISKIKVGQKVTITAEVLGKESVTGTVSRISPTGEPKDATSKEMVIPVQIDVMKGNSKLIAGVTAKAQIQIEQKEDALTVPIDAIMEDPATGESYVMVVDGTILHKIPVVIGLEGDFNIEILSGDLSSGDQVVLSPTFDMTEGMEVTTLPKQ</sequence>